<dbReference type="Gramene" id="Psat04G0081000-T4">
    <property type="protein sequence ID" value="KAI5415524.1"/>
    <property type="gene ID" value="KIW84_040810"/>
</dbReference>
<name>A0A9D5AQP0_PEA</name>
<dbReference type="AlphaFoldDB" id="A0A9D5AQP0"/>
<evidence type="ECO:0000313" key="2">
    <source>
        <dbReference type="EMBL" id="KAI5415524.1"/>
    </source>
</evidence>
<reference evidence="2 3" key="1">
    <citation type="journal article" date="2022" name="Nat. Genet.">
        <title>Improved pea reference genome and pan-genome highlight genomic features and evolutionary characteristics.</title>
        <authorList>
            <person name="Yang T."/>
            <person name="Liu R."/>
            <person name="Luo Y."/>
            <person name="Hu S."/>
            <person name="Wang D."/>
            <person name="Wang C."/>
            <person name="Pandey M.K."/>
            <person name="Ge S."/>
            <person name="Xu Q."/>
            <person name="Li N."/>
            <person name="Li G."/>
            <person name="Huang Y."/>
            <person name="Saxena R.K."/>
            <person name="Ji Y."/>
            <person name="Li M."/>
            <person name="Yan X."/>
            <person name="He Y."/>
            <person name="Liu Y."/>
            <person name="Wang X."/>
            <person name="Xiang C."/>
            <person name="Varshney R.K."/>
            <person name="Ding H."/>
            <person name="Gao S."/>
            <person name="Zong X."/>
        </authorList>
    </citation>
    <scope>NUCLEOTIDE SEQUENCE [LARGE SCALE GENOMIC DNA]</scope>
    <source>
        <strain evidence="2 3">cv. Zhongwan 6</strain>
    </source>
</reference>
<protein>
    <submittedName>
        <fullName evidence="2">Protein REDUCED WALL ACETYLATION 2, variant 4</fullName>
    </submittedName>
</protein>
<proteinExistence type="predicted"/>
<keyword evidence="3" id="KW-1185">Reference proteome</keyword>
<keyword evidence="1" id="KW-0812">Transmembrane</keyword>
<dbReference type="Proteomes" id="UP001058974">
    <property type="component" value="Chromosome 4"/>
</dbReference>
<feature type="transmembrane region" description="Helical" evidence="1">
    <location>
        <begin position="12"/>
        <end position="31"/>
    </location>
</feature>
<comment type="caution">
    <text evidence="2">The sequence shown here is derived from an EMBL/GenBank/DDBJ whole genome shotgun (WGS) entry which is preliminary data.</text>
</comment>
<sequence>MHIVAPFTPGQVSFLLGIIPVIIAWIYSEILEYRKNSLMKSHSEINLVELSSDVVKDEDRAVLLEAGAQQPVSPTSKARSLSSSPSIIRFLLMDEHFLIENRLTLRAM</sequence>
<keyword evidence="1" id="KW-1133">Transmembrane helix</keyword>
<organism evidence="2 3">
    <name type="scientific">Pisum sativum</name>
    <name type="common">Garden pea</name>
    <name type="synonym">Lathyrus oleraceus</name>
    <dbReference type="NCBI Taxonomy" id="3888"/>
    <lineage>
        <taxon>Eukaryota</taxon>
        <taxon>Viridiplantae</taxon>
        <taxon>Streptophyta</taxon>
        <taxon>Embryophyta</taxon>
        <taxon>Tracheophyta</taxon>
        <taxon>Spermatophyta</taxon>
        <taxon>Magnoliopsida</taxon>
        <taxon>eudicotyledons</taxon>
        <taxon>Gunneridae</taxon>
        <taxon>Pentapetalae</taxon>
        <taxon>rosids</taxon>
        <taxon>fabids</taxon>
        <taxon>Fabales</taxon>
        <taxon>Fabaceae</taxon>
        <taxon>Papilionoideae</taxon>
        <taxon>50 kb inversion clade</taxon>
        <taxon>NPAAA clade</taxon>
        <taxon>Hologalegina</taxon>
        <taxon>IRL clade</taxon>
        <taxon>Fabeae</taxon>
        <taxon>Lathyrus</taxon>
    </lineage>
</organism>
<evidence type="ECO:0000256" key="1">
    <source>
        <dbReference type="SAM" id="Phobius"/>
    </source>
</evidence>
<evidence type="ECO:0000313" key="3">
    <source>
        <dbReference type="Proteomes" id="UP001058974"/>
    </source>
</evidence>
<accession>A0A9D5AQP0</accession>
<gene>
    <name evidence="2" type="ORF">KIW84_040810</name>
</gene>
<keyword evidence="1" id="KW-0472">Membrane</keyword>
<dbReference type="EMBL" id="JAMSHJ010000004">
    <property type="protein sequence ID" value="KAI5415524.1"/>
    <property type="molecule type" value="Genomic_DNA"/>
</dbReference>